<keyword evidence="2" id="KW-1185">Reference proteome</keyword>
<dbReference type="EMBL" id="LXQA011251737">
    <property type="protein sequence ID" value="MCI90702.1"/>
    <property type="molecule type" value="Genomic_DNA"/>
</dbReference>
<organism evidence="1 2">
    <name type="scientific">Trifolium medium</name>
    <dbReference type="NCBI Taxonomy" id="97028"/>
    <lineage>
        <taxon>Eukaryota</taxon>
        <taxon>Viridiplantae</taxon>
        <taxon>Streptophyta</taxon>
        <taxon>Embryophyta</taxon>
        <taxon>Tracheophyta</taxon>
        <taxon>Spermatophyta</taxon>
        <taxon>Magnoliopsida</taxon>
        <taxon>eudicotyledons</taxon>
        <taxon>Gunneridae</taxon>
        <taxon>Pentapetalae</taxon>
        <taxon>rosids</taxon>
        <taxon>fabids</taxon>
        <taxon>Fabales</taxon>
        <taxon>Fabaceae</taxon>
        <taxon>Papilionoideae</taxon>
        <taxon>50 kb inversion clade</taxon>
        <taxon>NPAAA clade</taxon>
        <taxon>Hologalegina</taxon>
        <taxon>IRL clade</taxon>
        <taxon>Trifolieae</taxon>
        <taxon>Trifolium</taxon>
    </lineage>
</organism>
<comment type="caution">
    <text evidence="1">The sequence shown here is derived from an EMBL/GenBank/DDBJ whole genome shotgun (WGS) entry which is preliminary data.</text>
</comment>
<dbReference type="Proteomes" id="UP000265520">
    <property type="component" value="Unassembled WGS sequence"/>
</dbReference>
<evidence type="ECO:0000313" key="2">
    <source>
        <dbReference type="Proteomes" id="UP000265520"/>
    </source>
</evidence>
<name>A0A392VTC1_9FABA</name>
<accession>A0A392VTC1</accession>
<sequence length="38" mass="4310">NGCSTGITWLGPDLDWVQSAPMQSVRSRSFDQHRTVYI</sequence>
<evidence type="ECO:0000313" key="1">
    <source>
        <dbReference type="EMBL" id="MCI90702.1"/>
    </source>
</evidence>
<dbReference type="AlphaFoldDB" id="A0A392VTC1"/>
<protein>
    <submittedName>
        <fullName evidence="1">Uncharacterized protein</fullName>
    </submittedName>
</protein>
<reference evidence="1 2" key="1">
    <citation type="journal article" date="2018" name="Front. Plant Sci.">
        <title>Red Clover (Trifolium pratense) and Zigzag Clover (T. medium) - A Picture of Genomic Similarities and Differences.</title>
        <authorList>
            <person name="Dluhosova J."/>
            <person name="Istvanek J."/>
            <person name="Nedelnik J."/>
            <person name="Repkova J."/>
        </authorList>
    </citation>
    <scope>NUCLEOTIDE SEQUENCE [LARGE SCALE GENOMIC DNA]</scope>
    <source>
        <strain evidence="2">cv. 10/8</strain>
        <tissue evidence="1">Leaf</tissue>
    </source>
</reference>
<proteinExistence type="predicted"/>
<feature type="non-terminal residue" evidence="1">
    <location>
        <position position="1"/>
    </location>
</feature>